<dbReference type="PROSITE" id="PS00798">
    <property type="entry name" value="ALDOKETO_REDUCTASE_1"/>
    <property type="match status" value="1"/>
</dbReference>
<accession>A0A7R9LJU5</accession>
<dbReference type="GO" id="GO:0016491">
    <property type="term" value="F:oxidoreductase activity"/>
    <property type="evidence" value="ECO:0007669"/>
    <property type="project" value="InterPro"/>
</dbReference>
<dbReference type="PRINTS" id="PR00069">
    <property type="entry name" value="ALDKETRDTASE"/>
</dbReference>
<organism evidence="2">
    <name type="scientific">Medioppia subpectinata</name>
    <dbReference type="NCBI Taxonomy" id="1979941"/>
    <lineage>
        <taxon>Eukaryota</taxon>
        <taxon>Metazoa</taxon>
        <taxon>Ecdysozoa</taxon>
        <taxon>Arthropoda</taxon>
        <taxon>Chelicerata</taxon>
        <taxon>Arachnida</taxon>
        <taxon>Acari</taxon>
        <taxon>Acariformes</taxon>
        <taxon>Sarcoptiformes</taxon>
        <taxon>Oribatida</taxon>
        <taxon>Brachypylina</taxon>
        <taxon>Oppioidea</taxon>
        <taxon>Oppiidae</taxon>
        <taxon>Medioppia</taxon>
    </lineage>
</organism>
<dbReference type="SUPFAM" id="SSF51430">
    <property type="entry name" value="NAD(P)-linked oxidoreductase"/>
    <property type="match status" value="2"/>
</dbReference>
<proteinExistence type="predicted"/>
<dbReference type="PANTHER" id="PTHR11732">
    <property type="entry name" value="ALDO/KETO REDUCTASE"/>
    <property type="match status" value="1"/>
</dbReference>
<dbReference type="InterPro" id="IPR036812">
    <property type="entry name" value="NAD(P)_OxRdtase_dom_sf"/>
</dbReference>
<keyword evidence="3" id="KW-1185">Reference proteome</keyword>
<feature type="domain" description="NADP-dependent oxidoreductase" evidence="1">
    <location>
        <begin position="5"/>
        <end position="185"/>
    </location>
</feature>
<protein>
    <recommendedName>
        <fullName evidence="1">NADP-dependent oxidoreductase domain-containing protein</fullName>
    </recommendedName>
</protein>
<dbReference type="InterPro" id="IPR023210">
    <property type="entry name" value="NADP_OxRdtase_dom"/>
</dbReference>
<evidence type="ECO:0000313" key="3">
    <source>
        <dbReference type="Proteomes" id="UP000759131"/>
    </source>
</evidence>
<dbReference type="PROSITE" id="PS00062">
    <property type="entry name" value="ALDOKETO_REDUCTASE_2"/>
    <property type="match status" value="1"/>
</dbReference>
<evidence type="ECO:0000313" key="2">
    <source>
        <dbReference type="EMBL" id="CAD7641792.1"/>
    </source>
</evidence>
<dbReference type="EMBL" id="OC880475">
    <property type="protein sequence ID" value="CAD7641792.1"/>
    <property type="molecule type" value="Genomic_DNA"/>
</dbReference>
<dbReference type="Pfam" id="PF00248">
    <property type="entry name" value="Aldo_ket_red"/>
    <property type="match status" value="2"/>
</dbReference>
<name>A0A7R9LJU5_9ACAR</name>
<feature type="domain" description="NADP-dependent oxidoreductase" evidence="1">
    <location>
        <begin position="202"/>
        <end position="301"/>
    </location>
</feature>
<dbReference type="AlphaFoldDB" id="A0A7R9LJU5"/>
<gene>
    <name evidence="2" type="ORF">OSB1V03_LOCUS18835</name>
</gene>
<evidence type="ECO:0000259" key="1">
    <source>
        <dbReference type="Pfam" id="PF00248"/>
    </source>
</evidence>
<dbReference type="OrthoDB" id="6502874at2759"/>
<dbReference type="Proteomes" id="UP000759131">
    <property type="component" value="Unassembled WGS sequence"/>
</dbReference>
<reference evidence="2" key="1">
    <citation type="submission" date="2020-11" db="EMBL/GenBank/DDBJ databases">
        <authorList>
            <person name="Tran Van P."/>
        </authorList>
    </citation>
    <scope>NUCLEOTIDE SEQUENCE</scope>
</reference>
<sequence>MFANNTTKRKDLFITSKVWSTFHKRSAVVEALKLSLNNLGLDYLDLALIHWPIALKSGTGYLWPLDENNMTLDEDISVVETWKGMEDAYRLGLAKSIGVSNFNSEQLSRVLKHSFIKPVVNQFETHPYLSQEKLVQFCHNNSIQVIAYCPIGKADKGLLNEPILTTIAAKNNKTVPQLAHSERHYLQIPSVNLVDGHKIPTIGLGTYDLTNQQEVMDRILNDAYDLGYRHIDTAYVYQNEELIGRSLAKMFAANKTRREDLFITSKVWNVFHKRSQVVEAMKLSLNMLGVDYLDLSLVHWPLAFRSGTGFLRPLDE</sequence>
<feature type="non-terminal residue" evidence="2">
    <location>
        <position position="316"/>
    </location>
</feature>
<dbReference type="Gene3D" id="3.20.20.100">
    <property type="entry name" value="NADP-dependent oxidoreductase domain"/>
    <property type="match status" value="2"/>
</dbReference>
<dbReference type="EMBL" id="CAJPIZ010025900">
    <property type="protein sequence ID" value="CAG2118885.1"/>
    <property type="molecule type" value="Genomic_DNA"/>
</dbReference>
<dbReference type="InterPro" id="IPR018170">
    <property type="entry name" value="Aldo/ket_reductase_CS"/>
</dbReference>
<dbReference type="InterPro" id="IPR020471">
    <property type="entry name" value="AKR"/>
</dbReference>